<dbReference type="InterPro" id="IPR001789">
    <property type="entry name" value="Sig_transdc_resp-reg_receiver"/>
</dbReference>
<dbReference type="InterPro" id="IPR013655">
    <property type="entry name" value="PAS_fold_3"/>
</dbReference>
<feature type="domain" description="PAS" evidence="9">
    <location>
        <begin position="139"/>
        <end position="208"/>
    </location>
</feature>
<dbReference type="SMART" id="SM00388">
    <property type="entry name" value="HisKA"/>
    <property type="match status" value="1"/>
</dbReference>
<dbReference type="SUPFAM" id="SSF55785">
    <property type="entry name" value="PYP-like sensor domain (PAS domain)"/>
    <property type="match status" value="3"/>
</dbReference>
<dbReference type="Pfam" id="PF00512">
    <property type="entry name" value="HisKA"/>
    <property type="match status" value="1"/>
</dbReference>
<dbReference type="CDD" id="cd00130">
    <property type="entry name" value="PAS"/>
    <property type="match status" value="3"/>
</dbReference>
<dbReference type="PROSITE" id="PS50112">
    <property type="entry name" value="PAS"/>
    <property type="match status" value="3"/>
</dbReference>
<evidence type="ECO:0000313" key="13">
    <source>
        <dbReference type="Proteomes" id="UP000003751"/>
    </source>
</evidence>
<evidence type="ECO:0000259" key="7">
    <source>
        <dbReference type="PROSITE" id="PS50109"/>
    </source>
</evidence>
<dbReference type="SMART" id="SM00086">
    <property type="entry name" value="PAC"/>
    <property type="match status" value="2"/>
</dbReference>
<dbReference type="SMART" id="SM00091">
    <property type="entry name" value="PAS"/>
    <property type="match status" value="3"/>
</dbReference>
<gene>
    <name evidence="12" type="ORF">SAMN05444342_3348</name>
    <name evidence="11" type="ORF">ZOD2009_13666</name>
</gene>
<evidence type="ECO:0000313" key="11">
    <source>
        <dbReference type="EMBL" id="EFW91615.1"/>
    </source>
</evidence>
<evidence type="ECO:0000256" key="6">
    <source>
        <dbReference type="PROSITE-ProRule" id="PRU00169"/>
    </source>
</evidence>
<protein>
    <recommendedName>
        <fullName evidence="2">histidine kinase</fullName>
        <ecNumber evidence="2">2.7.13.3</ecNumber>
    </recommendedName>
</protein>
<proteinExistence type="predicted"/>
<dbReference type="InterPro" id="IPR003661">
    <property type="entry name" value="HisK_dim/P_dom"/>
</dbReference>
<dbReference type="SUPFAM" id="SSF55874">
    <property type="entry name" value="ATPase domain of HSP90 chaperone/DNA topoisomerase II/histidine kinase"/>
    <property type="match status" value="1"/>
</dbReference>
<dbReference type="InterPro" id="IPR003594">
    <property type="entry name" value="HATPase_dom"/>
</dbReference>
<keyword evidence="14" id="KW-1185">Reference proteome</keyword>
<dbReference type="SMART" id="SM00448">
    <property type="entry name" value="REC"/>
    <property type="match status" value="1"/>
</dbReference>
<dbReference type="Pfam" id="PF02518">
    <property type="entry name" value="HATPase_c"/>
    <property type="match status" value="1"/>
</dbReference>
<dbReference type="PATRIC" id="fig|797209.4.peg.2694"/>
<dbReference type="Gene3D" id="3.30.450.20">
    <property type="entry name" value="PAS domain"/>
    <property type="match status" value="3"/>
</dbReference>
<dbReference type="NCBIfam" id="TIGR00229">
    <property type="entry name" value="sensory_box"/>
    <property type="match status" value="2"/>
</dbReference>
<comment type="catalytic activity">
    <reaction evidence="1">
        <text>ATP + protein L-histidine = ADP + protein N-phospho-L-histidine.</text>
        <dbReference type="EC" id="2.7.13.3"/>
    </reaction>
</comment>
<dbReference type="OrthoDB" id="8127at2157"/>
<keyword evidence="4" id="KW-0808">Transferase</keyword>
<dbReference type="InterPro" id="IPR000700">
    <property type="entry name" value="PAS-assoc_C"/>
</dbReference>
<dbReference type="EMBL" id="FRAN01000005">
    <property type="protein sequence ID" value="SHL22875.1"/>
    <property type="molecule type" value="Genomic_DNA"/>
</dbReference>
<dbReference type="Gene3D" id="3.30.450.40">
    <property type="match status" value="1"/>
</dbReference>
<evidence type="ECO:0000256" key="2">
    <source>
        <dbReference type="ARBA" id="ARBA00012438"/>
    </source>
</evidence>
<dbReference type="PANTHER" id="PTHR43304">
    <property type="entry name" value="PHYTOCHROME-LIKE PROTEIN CPH1"/>
    <property type="match status" value="1"/>
</dbReference>
<name>E7QV97_HALPU</name>
<dbReference type="CDD" id="cd00156">
    <property type="entry name" value="REC"/>
    <property type="match status" value="1"/>
</dbReference>
<dbReference type="AlphaFoldDB" id="E7QV97"/>
<keyword evidence="5 11" id="KW-0418">Kinase</keyword>
<dbReference type="Pfam" id="PF00989">
    <property type="entry name" value="PAS"/>
    <property type="match status" value="1"/>
</dbReference>
<dbReference type="InterPro" id="IPR011006">
    <property type="entry name" value="CheY-like_superfamily"/>
</dbReference>
<dbReference type="Pfam" id="PF08447">
    <property type="entry name" value="PAS_3"/>
    <property type="match status" value="1"/>
</dbReference>
<dbReference type="InterPro" id="IPR005467">
    <property type="entry name" value="His_kinase_dom"/>
</dbReference>
<reference evidence="11 13" key="1">
    <citation type="journal article" date="2014" name="ISME J.">
        <title>Trehalose/2-sulfotrehalose biosynthesis and glycine-betaine uptake are widely spread mechanisms for osmoadaptation in the Halobacteriales.</title>
        <authorList>
            <person name="Youssef N.H."/>
            <person name="Savage-Ashlock K.N."/>
            <person name="McCully A.L."/>
            <person name="Luedtke B."/>
            <person name="Shaw E.I."/>
            <person name="Hoff W.D."/>
            <person name="Elshahed M.S."/>
        </authorList>
    </citation>
    <scope>NUCLEOTIDE SEQUENCE [LARGE SCALE GENOMIC DNA]</scope>
    <source>
        <strain evidence="11 13">DX253</strain>
    </source>
</reference>
<feature type="domain" description="PAS" evidence="9">
    <location>
        <begin position="374"/>
        <end position="418"/>
    </location>
</feature>
<dbReference type="STRING" id="797209.GCA_000376445_03756"/>
<sequence length="865" mass="96665">MGETPPIVVLYVNDDTEMLDRAATFLERESKQLRLRTATSGEEALCTLRADDIHCLVSEYVLPGMDGVSLLESVREGFPTLPFILFTDAGSETVAGRAISAGVTDYLQKEASTEQYAVLAERIETAVDSTDTEDALQESEERYRTVVEGGHDAVYIYQDDHFTFVNERACEMTGYGADELRGLNVWSLVHSDDHERVRTIAENRLRGTHDVSTYDARFTTKDGETRYGNFSVRETTYEGRTATIGSVRDVTDRKRTEARLKALIEHSHDLVTLVDDRGIIRYESPSVERLGYDPDELVGEPALEYIHPADRSHVADTFSRTLENPEVSPTITYRFRHADGSWRYLETAGENHIATVDVEGVVLNSRDVTEHVRMKEAHEDILARMTDAFLALDDDWRFTFVNERAEELLNRTAPEIIGDVIWDEFPEAVDSAFYHGYRDAMRTQEPTTFEAYFPPYDRWYEANAYPSADGLSVYLRDVTERKNRETTLEELHNATRTLMQAESIAAVSDIAVRVARDVLGLPVTAIWQCEDATPRLIARTAEHRTAYGESVSASDRRATVETYETGETVTRETRIEGVESEAFVPLGARGVITFGAERLDEFDIYYAQLLAANTAAALDRAEREDERRAHQWELERQNERLEEFASVVSHDLRNPLNVAQGYLDMYRATADEDHLSRIERAHDRMVNIVDDVLTLARQGRTVSETRAVSGLAVTTNAWGSVETGTATLDASWTATISADGSRLQQLLENLFRNAVEHGQSDVTVRVGTLDSIAGDGGMQRDRPTSTTNEAATDRGFFVEDDGPGIPESSREAVFESGYSTGEQGTGLGLPIVRQIAEAHGWRVSLGEAESGGARFEFTGIELADE</sequence>
<dbReference type="InterPro" id="IPR029016">
    <property type="entry name" value="GAF-like_dom_sf"/>
</dbReference>
<keyword evidence="3" id="KW-0597">Phosphoprotein</keyword>
<dbReference type="CDD" id="cd00082">
    <property type="entry name" value="HisKA"/>
    <property type="match status" value="1"/>
</dbReference>
<accession>E7QV97</accession>
<evidence type="ECO:0000256" key="3">
    <source>
        <dbReference type="ARBA" id="ARBA00022553"/>
    </source>
</evidence>
<reference evidence="14" key="3">
    <citation type="submission" date="2016-11" db="EMBL/GenBank/DDBJ databases">
        <authorList>
            <person name="Varghese N."/>
            <person name="Submissions S."/>
        </authorList>
    </citation>
    <scope>NUCLEOTIDE SEQUENCE [LARGE SCALE GENOMIC DNA]</scope>
    <source>
        <strain evidence="14">DX253</strain>
    </source>
</reference>
<comment type="caution">
    <text evidence="6">Lacks conserved residue(s) required for the propagation of feature annotation.</text>
</comment>
<dbReference type="PROSITE" id="PS50109">
    <property type="entry name" value="HIS_KIN"/>
    <property type="match status" value="1"/>
</dbReference>
<dbReference type="Gene3D" id="3.30.565.10">
    <property type="entry name" value="Histidine kinase-like ATPase, C-terminal domain"/>
    <property type="match status" value="1"/>
</dbReference>
<dbReference type="EMBL" id="AEMG01000013">
    <property type="protein sequence ID" value="EFW91615.1"/>
    <property type="molecule type" value="Genomic_DNA"/>
</dbReference>
<dbReference type="EC" id="2.7.13.3" evidence="2"/>
<dbReference type="InterPro" id="IPR052162">
    <property type="entry name" value="Sensor_kinase/Photoreceptor"/>
</dbReference>
<evidence type="ECO:0000256" key="4">
    <source>
        <dbReference type="ARBA" id="ARBA00022679"/>
    </source>
</evidence>
<feature type="domain" description="Histidine kinase" evidence="7">
    <location>
        <begin position="647"/>
        <end position="858"/>
    </location>
</feature>
<feature type="domain" description="Response regulatory" evidence="8">
    <location>
        <begin position="8"/>
        <end position="124"/>
    </location>
</feature>
<evidence type="ECO:0000256" key="5">
    <source>
        <dbReference type="ARBA" id="ARBA00022777"/>
    </source>
</evidence>
<dbReference type="PRINTS" id="PR00344">
    <property type="entry name" value="BCTRLSENSOR"/>
</dbReference>
<dbReference type="eggNOG" id="arCOG02387">
    <property type="taxonomic scope" value="Archaea"/>
</dbReference>
<dbReference type="InterPro" id="IPR001610">
    <property type="entry name" value="PAC"/>
</dbReference>
<evidence type="ECO:0000259" key="8">
    <source>
        <dbReference type="PROSITE" id="PS50110"/>
    </source>
</evidence>
<dbReference type="Gene3D" id="3.40.50.2300">
    <property type="match status" value="1"/>
</dbReference>
<evidence type="ECO:0000313" key="12">
    <source>
        <dbReference type="EMBL" id="SHL22875.1"/>
    </source>
</evidence>
<feature type="domain" description="PAC" evidence="10">
    <location>
        <begin position="212"/>
        <end position="262"/>
    </location>
</feature>
<dbReference type="Pfam" id="PF00072">
    <property type="entry name" value="Response_reg"/>
    <property type="match status" value="1"/>
</dbReference>
<evidence type="ECO:0000313" key="14">
    <source>
        <dbReference type="Proteomes" id="UP000184203"/>
    </source>
</evidence>
<evidence type="ECO:0000256" key="1">
    <source>
        <dbReference type="ARBA" id="ARBA00000085"/>
    </source>
</evidence>
<organism evidence="11 13">
    <name type="scientific">Haladaptatus paucihalophilus DX253</name>
    <dbReference type="NCBI Taxonomy" id="797209"/>
    <lineage>
        <taxon>Archaea</taxon>
        <taxon>Methanobacteriati</taxon>
        <taxon>Methanobacteriota</taxon>
        <taxon>Stenosarchaea group</taxon>
        <taxon>Halobacteria</taxon>
        <taxon>Halobacteriales</taxon>
        <taxon>Haladaptataceae</taxon>
        <taxon>Haladaptatus</taxon>
    </lineage>
</organism>
<dbReference type="Proteomes" id="UP000003751">
    <property type="component" value="Unassembled WGS sequence"/>
</dbReference>
<dbReference type="PANTHER" id="PTHR43304:SF1">
    <property type="entry name" value="PAC DOMAIN-CONTAINING PROTEIN"/>
    <property type="match status" value="1"/>
</dbReference>
<dbReference type="InterPro" id="IPR013656">
    <property type="entry name" value="PAS_4"/>
</dbReference>
<evidence type="ECO:0000259" key="9">
    <source>
        <dbReference type="PROSITE" id="PS50112"/>
    </source>
</evidence>
<dbReference type="InterPro" id="IPR004358">
    <property type="entry name" value="Sig_transdc_His_kin-like_C"/>
</dbReference>
<feature type="domain" description="PAS" evidence="9">
    <location>
        <begin position="256"/>
        <end position="325"/>
    </location>
</feature>
<dbReference type="Proteomes" id="UP000184203">
    <property type="component" value="Unassembled WGS sequence"/>
</dbReference>
<dbReference type="SMART" id="SM00387">
    <property type="entry name" value="HATPase_c"/>
    <property type="match status" value="1"/>
</dbReference>
<dbReference type="GO" id="GO:0000155">
    <property type="term" value="F:phosphorelay sensor kinase activity"/>
    <property type="evidence" value="ECO:0007669"/>
    <property type="project" value="InterPro"/>
</dbReference>
<dbReference type="InterPro" id="IPR035965">
    <property type="entry name" value="PAS-like_dom_sf"/>
</dbReference>
<dbReference type="InterPro" id="IPR000014">
    <property type="entry name" value="PAS"/>
</dbReference>
<dbReference type="InterPro" id="IPR036097">
    <property type="entry name" value="HisK_dim/P_sf"/>
</dbReference>
<dbReference type="CDD" id="cd00075">
    <property type="entry name" value="HATPase"/>
    <property type="match status" value="1"/>
</dbReference>
<dbReference type="SUPFAM" id="SSF52172">
    <property type="entry name" value="CheY-like"/>
    <property type="match status" value="1"/>
</dbReference>
<reference evidence="12" key="2">
    <citation type="submission" date="2016-11" db="EMBL/GenBank/DDBJ databases">
        <authorList>
            <person name="Jaros S."/>
            <person name="Januszkiewicz K."/>
            <person name="Wedrychowicz H."/>
        </authorList>
    </citation>
    <scope>NUCLEOTIDE SEQUENCE [LARGE SCALE GENOMIC DNA]</scope>
    <source>
        <strain evidence="12">DX253</strain>
    </source>
</reference>
<dbReference type="PROSITE" id="PS50113">
    <property type="entry name" value="PAC"/>
    <property type="match status" value="1"/>
</dbReference>
<dbReference type="InterPro" id="IPR036890">
    <property type="entry name" value="HATPase_C_sf"/>
</dbReference>
<dbReference type="Pfam" id="PF08448">
    <property type="entry name" value="PAS_4"/>
    <property type="match status" value="1"/>
</dbReference>
<dbReference type="InterPro" id="IPR013767">
    <property type="entry name" value="PAS_fold"/>
</dbReference>
<evidence type="ECO:0000259" key="10">
    <source>
        <dbReference type="PROSITE" id="PS50113"/>
    </source>
</evidence>
<dbReference type="SUPFAM" id="SSF55781">
    <property type="entry name" value="GAF domain-like"/>
    <property type="match status" value="1"/>
</dbReference>
<dbReference type="PROSITE" id="PS50110">
    <property type="entry name" value="RESPONSE_REGULATORY"/>
    <property type="match status" value="1"/>
</dbReference>
<dbReference type="SUPFAM" id="SSF47384">
    <property type="entry name" value="Homodimeric domain of signal transducing histidine kinase"/>
    <property type="match status" value="1"/>
</dbReference>
<dbReference type="Gene3D" id="1.10.287.130">
    <property type="match status" value="1"/>
</dbReference>